<keyword evidence="1" id="KW-0175">Coiled coil</keyword>
<evidence type="ECO:0000313" key="2">
    <source>
        <dbReference type="EMBL" id="KAK3250034.1"/>
    </source>
</evidence>
<evidence type="ECO:0000256" key="1">
    <source>
        <dbReference type="SAM" id="Coils"/>
    </source>
</evidence>
<organism evidence="2 3">
    <name type="scientific">Cymbomonas tetramitiformis</name>
    <dbReference type="NCBI Taxonomy" id="36881"/>
    <lineage>
        <taxon>Eukaryota</taxon>
        <taxon>Viridiplantae</taxon>
        <taxon>Chlorophyta</taxon>
        <taxon>Pyramimonadophyceae</taxon>
        <taxon>Pyramimonadales</taxon>
        <taxon>Pyramimonadaceae</taxon>
        <taxon>Cymbomonas</taxon>
    </lineage>
</organism>
<evidence type="ECO:0000313" key="3">
    <source>
        <dbReference type="Proteomes" id="UP001190700"/>
    </source>
</evidence>
<dbReference type="AlphaFoldDB" id="A0AAE0C8W3"/>
<keyword evidence="3" id="KW-1185">Reference proteome</keyword>
<comment type="caution">
    <text evidence="2">The sequence shown here is derived from an EMBL/GenBank/DDBJ whole genome shotgun (WGS) entry which is preliminary data.</text>
</comment>
<proteinExistence type="predicted"/>
<reference evidence="2 3" key="1">
    <citation type="journal article" date="2015" name="Genome Biol. Evol.">
        <title>Comparative Genomics of a Bacterivorous Green Alga Reveals Evolutionary Causalities and Consequences of Phago-Mixotrophic Mode of Nutrition.</title>
        <authorList>
            <person name="Burns J.A."/>
            <person name="Paasch A."/>
            <person name="Narechania A."/>
            <person name="Kim E."/>
        </authorList>
    </citation>
    <scope>NUCLEOTIDE SEQUENCE [LARGE SCALE GENOMIC DNA]</scope>
    <source>
        <strain evidence="2 3">PLY_AMNH</strain>
    </source>
</reference>
<dbReference type="Proteomes" id="UP001190700">
    <property type="component" value="Unassembled WGS sequence"/>
</dbReference>
<dbReference type="EMBL" id="LGRX02026946">
    <property type="protein sequence ID" value="KAK3250034.1"/>
    <property type="molecule type" value="Genomic_DNA"/>
</dbReference>
<feature type="coiled-coil region" evidence="1">
    <location>
        <begin position="229"/>
        <end position="320"/>
    </location>
</feature>
<gene>
    <name evidence="2" type="ORF">CYMTET_40566</name>
</gene>
<feature type="coiled-coil region" evidence="1">
    <location>
        <begin position="106"/>
        <end position="199"/>
    </location>
</feature>
<protein>
    <submittedName>
        <fullName evidence="2">Uncharacterized protein</fullName>
    </submittedName>
</protein>
<sequence>MTAIAAHGPPLGMLRNYQAGAGPTGNPNILQELLKMRVRVKELSDGALGHEKEVKQFRSRVAELEAKVLHQEKELVEARSLALQQAQTLSVQHETLASAEGRDRPNTVRQKELDDLRGQVRELEDEVLNQQRYVAELTEENRLHSESASLAVEVRNLLEEEKTQSAELRRRLEDTQFKLERAEKREKQMLDKYDSATRDYDHAAEVNGAKWRNEKLTLENDFATLHEVNTTLHAEVEALRKQCTDVEAKSSQTQKDHESEILSIKTEGVHRYEALEQELKLAEAKLKEVQEDANFAGECANSANNEVTELRSQLDQLRQFRGRDKRSEMSFVDMVKQNNQPAISSQLHKPVLKSKVDPEKLAEIAQKTAQLQNVYSITKRPTPPLGTLQVPRKNI</sequence>
<accession>A0AAE0C8W3</accession>
<name>A0AAE0C8W3_9CHLO</name>
<feature type="coiled-coil region" evidence="1">
    <location>
        <begin position="47"/>
        <end position="81"/>
    </location>
</feature>